<gene>
    <name evidence="10" type="ORF">Raf01_86910</name>
</gene>
<evidence type="ECO:0000256" key="6">
    <source>
        <dbReference type="ARBA" id="ARBA00023136"/>
    </source>
</evidence>
<sequence>MTATAVGGGTGDTRALPPTPPGPPAPTRRRSARRRGYLVFLLPGILLSVGVIVVPLVMTVGVSFTRWTGIGRPQWIGLRNYSRLVRDENFWASFEHIALLILAMAVLPTLIGLVLAAVLFDYVAKVVGPRTASLLRAGLYLPQVLPVAVSGIVWGWILHPSYGALNSILDRLHLRALAVNWLGDPKYALYSVMAIMVWVQVGYPVVMFMSGLSRVDPELYEAADLDGASWWQRFSRIAVHLIRPEIYVVLVTTTIAGLKIFGQIFVLTRGGPGNATLVPSYFAYKNYFEKAAVGYGSAISTVLTLIIVLLTVVFLRIQARGQRMDGS</sequence>
<evidence type="ECO:0000256" key="8">
    <source>
        <dbReference type="SAM" id="MobiDB-lite"/>
    </source>
</evidence>
<dbReference type="Gene3D" id="1.10.3720.10">
    <property type="entry name" value="MetI-like"/>
    <property type="match status" value="1"/>
</dbReference>
<keyword evidence="4 7" id="KW-0812">Transmembrane</keyword>
<name>A0A8J3R2E2_9ACTN</name>
<comment type="caution">
    <text evidence="10">The sequence shown here is derived from an EMBL/GenBank/DDBJ whole genome shotgun (WGS) entry which is preliminary data.</text>
</comment>
<dbReference type="PANTHER" id="PTHR30193:SF42">
    <property type="entry name" value="ABC TRANSPORTER PERMEASE PROTEIN"/>
    <property type="match status" value="1"/>
</dbReference>
<evidence type="ECO:0000313" key="10">
    <source>
        <dbReference type="EMBL" id="GIH20519.1"/>
    </source>
</evidence>
<keyword evidence="2 7" id="KW-0813">Transport</keyword>
<dbReference type="AlphaFoldDB" id="A0A8J3R2E2"/>
<evidence type="ECO:0000256" key="5">
    <source>
        <dbReference type="ARBA" id="ARBA00022989"/>
    </source>
</evidence>
<evidence type="ECO:0000313" key="11">
    <source>
        <dbReference type="Proteomes" id="UP000642748"/>
    </source>
</evidence>
<evidence type="ECO:0000256" key="1">
    <source>
        <dbReference type="ARBA" id="ARBA00004651"/>
    </source>
</evidence>
<evidence type="ECO:0000256" key="3">
    <source>
        <dbReference type="ARBA" id="ARBA00022475"/>
    </source>
</evidence>
<dbReference type="CDD" id="cd06261">
    <property type="entry name" value="TM_PBP2"/>
    <property type="match status" value="1"/>
</dbReference>
<feature type="transmembrane region" description="Helical" evidence="7">
    <location>
        <begin position="187"/>
        <end position="206"/>
    </location>
</feature>
<keyword evidence="11" id="KW-1185">Reference proteome</keyword>
<proteinExistence type="inferred from homology"/>
<dbReference type="InterPro" id="IPR035906">
    <property type="entry name" value="MetI-like_sf"/>
</dbReference>
<organism evidence="10 11">
    <name type="scientific">Rugosimonospora africana</name>
    <dbReference type="NCBI Taxonomy" id="556532"/>
    <lineage>
        <taxon>Bacteria</taxon>
        <taxon>Bacillati</taxon>
        <taxon>Actinomycetota</taxon>
        <taxon>Actinomycetes</taxon>
        <taxon>Micromonosporales</taxon>
        <taxon>Micromonosporaceae</taxon>
        <taxon>Rugosimonospora</taxon>
    </lineage>
</organism>
<keyword evidence="5 7" id="KW-1133">Transmembrane helix</keyword>
<feature type="compositionally biased region" description="Pro residues" evidence="8">
    <location>
        <begin position="17"/>
        <end position="26"/>
    </location>
</feature>
<dbReference type="PROSITE" id="PS50928">
    <property type="entry name" value="ABC_TM1"/>
    <property type="match status" value="1"/>
</dbReference>
<dbReference type="PANTHER" id="PTHR30193">
    <property type="entry name" value="ABC TRANSPORTER PERMEASE PROTEIN"/>
    <property type="match status" value="1"/>
</dbReference>
<protein>
    <submittedName>
        <fullName evidence="10">ABC transporter permease</fullName>
    </submittedName>
</protein>
<dbReference type="Pfam" id="PF00528">
    <property type="entry name" value="BPD_transp_1"/>
    <property type="match status" value="1"/>
</dbReference>
<dbReference type="InterPro" id="IPR000515">
    <property type="entry name" value="MetI-like"/>
</dbReference>
<evidence type="ECO:0000259" key="9">
    <source>
        <dbReference type="PROSITE" id="PS50928"/>
    </source>
</evidence>
<comment type="subcellular location">
    <subcellularLocation>
        <location evidence="1 7">Cell membrane</location>
        <topology evidence="1 7">Multi-pass membrane protein</topology>
    </subcellularLocation>
</comment>
<dbReference type="InterPro" id="IPR051393">
    <property type="entry name" value="ABC_transporter_permease"/>
</dbReference>
<feature type="transmembrane region" description="Helical" evidence="7">
    <location>
        <begin position="134"/>
        <end position="157"/>
    </location>
</feature>
<feature type="domain" description="ABC transmembrane type-1" evidence="9">
    <location>
        <begin position="98"/>
        <end position="314"/>
    </location>
</feature>
<accession>A0A8J3R2E2</accession>
<dbReference type="Proteomes" id="UP000642748">
    <property type="component" value="Unassembled WGS sequence"/>
</dbReference>
<feature type="compositionally biased region" description="Gly residues" evidence="8">
    <location>
        <begin position="1"/>
        <end position="11"/>
    </location>
</feature>
<feature type="transmembrane region" description="Helical" evidence="7">
    <location>
        <begin position="246"/>
        <end position="267"/>
    </location>
</feature>
<feature type="transmembrane region" description="Helical" evidence="7">
    <location>
        <begin position="37"/>
        <end position="58"/>
    </location>
</feature>
<evidence type="ECO:0000256" key="4">
    <source>
        <dbReference type="ARBA" id="ARBA00022692"/>
    </source>
</evidence>
<evidence type="ECO:0000256" key="2">
    <source>
        <dbReference type="ARBA" id="ARBA00022448"/>
    </source>
</evidence>
<feature type="transmembrane region" description="Helical" evidence="7">
    <location>
        <begin position="292"/>
        <end position="315"/>
    </location>
</feature>
<dbReference type="GO" id="GO:0005886">
    <property type="term" value="C:plasma membrane"/>
    <property type="evidence" value="ECO:0007669"/>
    <property type="project" value="UniProtKB-SubCell"/>
</dbReference>
<dbReference type="GO" id="GO:0055085">
    <property type="term" value="P:transmembrane transport"/>
    <property type="evidence" value="ECO:0007669"/>
    <property type="project" value="InterPro"/>
</dbReference>
<dbReference type="SUPFAM" id="SSF161098">
    <property type="entry name" value="MetI-like"/>
    <property type="match status" value="1"/>
</dbReference>
<comment type="similarity">
    <text evidence="7">Belongs to the binding-protein-dependent transport system permease family.</text>
</comment>
<feature type="region of interest" description="Disordered" evidence="8">
    <location>
        <begin position="1"/>
        <end position="30"/>
    </location>
</feature>
<feature type="transmembrane region" description="Helical" evidence="7">
    <location>
        <begin position="97"/>
        <end position="122"/>
    </location>
</feature>
<evidence type="ECO:0000256" key="7">
    <source>
        <dbReference type="RuleBase" id="RU363032"/>
    </source>
</evidence>
<keyword evidence="6 7" id="KW-0472">Membrane</keyword>
<dbReference type="RefSeq" id="WP_203923944.1">
    <property type="nucleotide sequence ID" value="NZ_BONZ01000099.1"/>
</dbReference>
<dbReference type="EMBL" id="BONZ01000099">
    <property type="protein sequence ID" value="GIH20519.1"/>
    <property type="molecule type" value="Genomic_DNA"/>
</dbReference>
<reference evidence="10" key="1">
    <citation type="submission" date="2021-01" db="EMBL/GenBank/DDBJ databases">
        <title>Whole genome shotgun sequence of Rugosimonospora africana NBRC 104875.</title>
        <authorList>
            <person name="Komaki H."/>
            <person name="Tamura T."/>
        </authorList>
    </citation>
    <scope>NUCLEOTIDE SEQUENCE</scope>
    <source>
        <strain evidence="10">NBRC 104875</strain>
    </source>
</reference>
<keyword evidence="3" id="KW-1003">Cell membrane</keyword>